<evidence type="ECO:0000313" key="2">
    <source>
        <dbReference type="EMBL" id="KAK3241094.1"/>
    </source>
</evidence>
<dbReference type="Proteomes" id="UP001190700">
    <property type="component" value="Unassembled WGS sequence"/>
</dbReference>
<dbReference type="AlphaFoldDB" id="A0AAE0BS41"/>
<dbReference type="EMBL" id="LGRX02033479">
    <property type="protein sequence ID" value="KAK3241094.1"/>
    <property type="molecule type" value="Genomic_DNA"/>
</dbReference>
<comment type="caution">
    <text evidence="2">The sequence shown here is derived from an EMBL/GenBank/DDBJ whole genome shotgun (WGS) entry which is preliminary data.</text>
</comment>
<sequence>MRELRAQRELDPSSSHRGGEEALRAKLQFVEDRVYQASDATGEAAERNVVHGGRQLRSDAVDRRGLQSEVEAWSSTGFRSRGVVAHKWLDAEKEILLANAEDRKVVRRLRDGSVVRQRWSIIEHLGLEVDLKHGQFCVTDQHLGCEGEDFACGVVGPGVEVATASDEQVDRSQDLEATDESEAAHRLIDDGVGWRTQPQASCERILVGRDARLAHHWGPNMVDRFASEIDLSATTAVLRSLEGSSLYPGIVKGFNEDGAAHVVYDDGVSELVGGKV</sequence>
<name>A0AAE0BS41_9CHLO</name>
<evidence type="ECO:0000313" key="3">
    <source>
        <dbReference type="Proteomes" id="UP001190700"/>
    </source>
</evidence>
<feature type="region of interest" description="Disordered" evidence="1">
    <location>
        <begin position="1"/>
        <end position="21"/>
    </location>
</feature>
<evidence type="ECO:0000256" key="1">
    <source>
        <dbReference type="SAM" id="MobiDB-lite"/>
    </source>
</evidence>
<keyword evidence="3" id="KW-1185">Reference proteome</keyword>
<organism evidence="2 3">
    <name type="scientific">Cymbomonas tetramitiformis</name>
    <dbReference type="NCBI Taxonomy" id="36881"/>
    <lineage>
        <taxon>Eukaryota</taxon>
        <taxon>Viridiplantae</taxon>
        <taxon>Chlorophyta</taxon>
        <taxon>Pyramimonadophyceae</taxon>
        <taxon>Pyramimonadales</taxon>
        <taxon>Pyramimonadaceae</taxon>
        <taxon>Cymbomonas</taxon>
    </lineage>
</organism>
<accession>A0AAE0BS41</accession>
<gene>
    <name evidence="2" type="ORF">CYMTET_49108</name>
</gene>
<reference evidence="2 3" key="1">
    <citation type="journal article" date="2015" name="Genome Biol. Evol.">
        <title>Comparative Genomics of a Bacterivorous Green Alga Reveals Evolutionary Causalities and Consequences of Phago-Mixotrophic Mode of Nutrition.</title>
        <authorList>
            <person name="Burns J.A."/>
            <person name="Paasch A."/>
            <person name="Narechania A."/>
            <person name="Kim E."/>
        </authorList>
    </citation>
    <scope>NUCLEOTIDE SEQUENCE [LARGE SCALE GENOMIC DNA]</scope>
    <source>
        <strain evidence="2 3">PLY_AMNH</strain>
    </source>
</reference>
<proteinExistence type="predicted"/>
<feature type="compositionally biased region" description="Basic and acidic residues" evidence="1">
    <location>
        <begin position="1"/>
        <end position="11"/>
    </location>
</feature>
<protein>
    <submittedName>
        <fullName evidence="2">Uncharacterized protein</fullName>
    </submittedName>
</protein>